<name>A0A650CFW7_SULOH</name>
<dbReference type="EMBL" id="JACHFY010000016">
    <property type="protein sequence ID" value="MBB5254460.1"/>
    <property type="molecule type" value="Genomic_DNA"/>
</dbReference>
<dbReference type="KEGG" id="soh:D1869_05685"/>
<evidence type="ECO:0000313" key="5">
    <source>
        <dbReference type="Proteomes" id="UP000582213"/>
    </source>
</evidence>
<dbReference type="EC" id="1.12.99.6" evidence="2"/>
<dbReference type="SUPFAM" id="SSF56762">
    <property type="entry name" value="HydB/Nqo4-like"/>
    <property type="match status" value="1"/>
</dbReference>
<keyword evidence="4" id="KW-1185">Reference proteome</keyword>
<feature type="binding site" evidence="1">
    <location>
        <position position="443"/>
    </location>
    <ligand>
        <name>Mg(2+)</name>
        <dbReference type="ChEBI" id="CHEBI:18420"/>
    </ligand>
</feature>
<evidence type="ECO:0000313" key="3">
    <source>
        <dbReference type="EMBL" id="QGR16734.1"/>
    </source>
</evidence>
<sequence>MKIEPITRVEGHLGVDVNIENNVYTDARVKITMFRGFELLLKNKKLNLAPNIAGKICGVCGATHTLVSIEALEMATGVYPSSGVIDLRNVAYALADIMYNNVTVAFLFEGIDFSSPIVASFTPSQYERALNTPCVYKDRHGYQKVSDLMDNLYYKGEIYRISLKISTKLRDLATLIWLRYPQPVSLRIGGIEVRDLNVVDKIKQGLSEIKNDIEKLFYVALELREFYKGIYKDIGANFVTYGLLESHDYNASYEEMDKWGSKRFIPPALVKNSELVSSNLRDILLGVRIYIEDSAYDQWSQTVFSDPLGNKVDLHHPWNKETKLKNFKGDYLFTVKQAFNSEEFMPSTGDIARLYAYRVVKGKPKAFDHEWEYVANDVIERFFARVFTIGLLHEYLLNVEVSKEIKQNKRKESELAVGAHDAPRGGNAHWVISKGDTITRYQIITPTDRNFSSNDGPVEVSIIGQRVTEEVEKPSGLDVLRVIRSFDPCSACAVHIIGKDYVLEKLI</sequence>
<dbReference type="GO" id="GO:0033748">
    <property type="term" value="F:hydrogenase (acceptor) activity"/>
    <property type="evidence" value="ECO:0007669"/>
    <property type="project" value="UniProtKB-EC"/>
</dbReference>
<keyword evidence="1" id="KW-0479">Metal-binding</keyword>
<feature type="binding site" evidence="1">
    <location>
        <position position="60"/>
    </location>
    <ligand>
        <name>Ni(2+)</name>
        <dbReference type="ChEBI" id="CHEBI:49786"/>
    </ligand>
</feature>
<dbReference type="GO" id="GO:0016151">
    <property type="term" value="F:nickel cation binding"/>
    <property type="evidence" value="ECO:0007669"/>
    <property type="project" value="InterPro"/>
</dbReference>
<reference evidence="2 5" key="2">
    <citation type="submission" date="2020-08" db="EMBL/GenBank/DDBJ databases">
        <title>Genomic Encyclopedia of Type Strains, Phase IV (KMG-IV): sequencing the most valuable type-strain genomes for metagenomic binning, comparative biology and taxonomic classification.</title>
        <authorList>
            <person name="Goeker M."/>
        </authorList>
    </citation>
    <scope>NUCLEOTIDE SEQUENCE [LARGE SCALE GENOMIC DNA]</scope>
    <source>
        <strain evidence="2 5">DSM 12421</strain>
    </source>
</reference>
<gene>
    <name evidence="3" type="ORF">D1869_05685</name>
    <name evidence="2" type="ORF">HNQ62_002234</name>
</gene>
<dbReference type="Gene3D" id="1.10.645.10">
    <property type="entry name" value="Cytochrome-c3 Hydrogenase, chain B"/>
    <property type="match status" value="1"/>
</dbReference>
<dbReference type="Proteomes" id="UP000582213">
    <property type="component" value="Unassembled WGS sequence"/>
</dbReference>
<dbReference type="AlphaFoldDB" id="A0A650CFW7"/>
<evidence type="ECO:0000313" key="4">
    <source>
        <dbReference type="Proteomes" id="UP000427373"/>
    </source>
</evidence>
<dbReference type="InterPro" id="IPR050867">
    <property type="entry name" value="NiFe/NiFeSe_hydrgnase_LSU"/>
</dbReference>
<keyword evidence="1" id="KW-0533">Nickel</keyword>
<keyword evidence="1" id="KW-0408">Iron</keyword>
<keyword evidence="1" id="KW-0460">Magnesium</keyword>
<dbReference type="Proteomes" id="UP000427373">
    <property type="component" value="Chromosome"/>
</dbReference>
<feature type="binding site" evidence="1">
    <location>
        <position position="495"/>
    </location>
    <ligand>
        <name>Mg(2+)</name>
        <dbReference type="ChEBI" id="CHEBI:18420"/>
    </ligand>
</feature>
<accession>A0A650CFW7</accession>
<dbReference type="RefSeq" id="WP_156014289.1">
    <property type="nucleotide sequence ID" value="NZ_CP045484.1"/>
</dbReference>
<dbReference type="PANTHER" id="PTHR42958">
    <property type="entry name" value="HYDROGENASE-2 LARGE CHAIN"/>
    <property type="match status" value="1"/>
</dbReference>
<proteinExistence type="predicted"/>
<feature type="binding site" evidence="1">
    <location>
        <position position="60"/>
    </location>
    <ligand>
        <name>Fe cation</name>
        <dbReference type="ChEBI" id="CHEBI:24875"/>
    </ligand>
</feature>
<feature type="binding site" evidence="1">
    <location>
        <position position="38"/>
    </location>
    <ligand>
        <name>Mg(2+)</name>
        <dbReference type="ChEBI" id="CHEBI:18420"/>
    </ligand>
</feature>
<feature type="binding site" evidence="1">
    <location>
        <position position="492"/>
    </location>
    <ligand>
        <name>Fe cation</name>
        <dbReference type="ChEBI" id="CHEBI:24875"/>
    </ligand>
</feature>
<feature type="binding site" evidence="1">
    <location>
        <position position="57"/>
    </location>
    <ligand>
        <name>Ni(2+)</name>
        <dbReference type="ChEBI" id="CHEBI:49786"/>
    </ligand>
</feature>
<dbReference type="Pfam" id="PF00374">
    <property type="entry name" value="NiFeSe_Hases"/>
    <property type="match status" value="2"/>
</dbReference>
<dbReference type="InterPro" id="IPR029014">
    <property type="entry name" value="NiFe-Hase_large"/>
</dbReference>
<dbReference type="PANTHER" id="PTHR42958:SF4">
    <property type="entry name" value="HYDROGENASE EXPRESSION_FORMATION PROTEIN HUPK"/>
    <property type="match status" value="1"/>
</dbReference>
<organism evidence="3 4">
    <name type="scientific">Sulfurisphaera ohwakuensis</name>
    <dbReference type="NCBI Taxonomy" id="69656"/>
    <lineage>
        <taxon>Archaea</taxon>
        <taxon>Thermoproteota</taxon>
        <taxon>Thermoprotei</taxon>
        <taxon>Sulfolobales</taxon>
        <taxon>Sulfolobaceae</taxon>
        <taxon>Sulfurisphaera</taxon>
    </lineage>
</organism>
<protein>
    <submittedName>
        <fullName evidence="2">Hydrogenase large subunit</fullName>
        <ecNumber evidence="2">1.12.99.6</ecNumber>
    </submittedName>
    <submittedName>
        <fullName evidence="3">Ni,Fe-hydrogenase I large subunit</fullName>
    </submittedName>
</protein>
<reference evidence="3 4" key="1">
    <citation type="submission" date="2019-10" db="EMBL/GenBank/DDBJ databases">
        <title>Genome Sequences from Six Type Strain Members of the Archaeal Family Sulfolobaceae: Acidianus ambivalens, Acidianus infernus, Metallosphaera prunae, Stygiolobus azoricus, Sulfolobus metallicus, and Sulfurisphaera ohwakuensis.</title>
        <authorList>
            <person name="Counts J.A."/>
            <person name="Kelly R.M."/>
        </authorList>
    </citation>
    <scope>NUCLEOTIDE SEQUENCE [LARGE SCALE GENOMIC DNA]</scope>
    <source>
        <strain evidence="3 4">TA-1</strain>
    </source>
</reference>
<evidence type="ECO:0000313" key="2">
    <source>
        <dbReference type="EMBL" id="MBB5254460.1"/>
    </source>
</evidence>
<comment type="cofactor">
    <cofactor evidence="1">
        <name>Fe cation</name>
        <dbReference type="ChEBI" id="CHEBI:24875"/>
    </cofactor>
</comment>
<dbReference type="InterPro" id="IPR001501">
    <property type="entry name" value="Ni-dep_hyd_lsu"/>
</dbReference>
<keyword evidence="2" id="KW-0560">Oxidoreductase</keyword>
<comment type="cofactor">
    <cofactor evidence="1">
        <name>Ni(2+)</name>
        <dbReference type="ChEBI" id="CHEBI:49786"/>
    </cofactor>
</comment>
<dbReference type="GeneID" id="42800717"/>
<evidence type="ECO:0000256" key="1">
    <source>
        <dbReference type="PIRSR" id="PIRSR601501-1"/>
    </source>
</evidence>
<dbReference type="EMBL" id="CP045484">
    <property type="protein sequence ID" value="QGR16734.1"/>
    <property type="molecule type" value="Genomic_DNA"/>
</dbReference>
<feature type="binding site" evidence="1">
    <location>
        <position position="489"/>
    </location>
    <ligand>
        <name>Ni(2+)</name>
        <dbReference type="ChEBI" id="CHEBI:49786"/>
    </ligand>
</feature>